<evidence type="ECO:0000259" key="10">
    <source>
        <dbReference type="Pfam" id="PF00696"/>
    </source>
</evidence>
<comment type="function">
    <text evidence="9">Catalyzes the ATP-dependent phosphorylation of N-acetyl-L-glutamate.</text>
</comment>
<evidence type="ECO:0000256" key="4">
    <source>
        <dbReference type="ARBA" id="ARBA00022679"/>
    </source>
</evidence>
<dbReference type="HAMAP" id="MF_00082">
    <property type="entry name" value="ArgB"/>
    <property type="match status" value="1"/>
</dbReference>
<gene>
    <name evidence="9 11" type="primary">argB</name>
    <name evidence="11" type="ORF">NCTC12020_01286</name>
</gene>
<dbReference type="InterPro" id="IPR004662">
    <property type="entry name" value="AcgluKinase_fam"/>
</dbReference>
<dbReference type="InterPro" id="IPR001048">
    <property type="entry name" value="Asp/Glu/Uridylate_kinase"/>
</dbReference>
<evidence type="ECO:0000256" key="7">
    <source>
        <dbReference type="ARBA" id="ARBA00022840"/>
    </source>
</evidence>
<comment type="subcellular location">
    <subcellularLocation>
        <location evidence="9">Cytoplasm</location>
    </subcellularLocation>
</comment>
<evidence type="ECO:0000256" key="1">
    <source>
        <dbReference type="ARBA" id="ARBA00004828"/>
    </source>
</evidence>
<dbReference type="PIRSF" id="PIRSF000728">
    <property type="entry name" value="NAGK"/>
    <property type="match status" value="1"/>
</dbReference>
<dbReference type="PANTHER" id="PTHR23342:SF0">
    <property type="entry name" value="N-ACETYLGLUTAMATE SYNTHASE, MITOCHONDRIAL"/>
    <property type="match status" value="1"/>
</dbReference>
<feature type="site" description="Transition state stabilizer" evidence="9">
    <location>
        <position position="276"/>
    </location>
</feature>
<dbReference type="EC" id="2.7.2.8" evidence="9"/>
<feature type="site" description="Transition state stabilizer" evidence="9">
    <location>
        <position position="52"/>
    </location>
</feature>
<name>A0A380NLN8_9FIRM</name>
<dbReference type="Pfam" id="PF00696">
    <property type="entry name" value="AA_kinase"/>
    <property type="match status" value="1"/>
</dbReference>
<dbReference type="InterPro" id="IPR041727">
    <property type="entry name" value="NAGK-C"/>
</dbReference>
<evidence type="ECO:0000256" key="3">
    <source>
        <dbReference type="ARBA" id="ARBA00022605"/>
    </source>
</evidence>
<keyword evidence="9" id="KW-0963">Cytoplasm</keyword>
<feature type="binding site" evidence="9">
    <location>
        <position position="213"/>
    </location>
    <ligand>
        <name>substrate</name>
    </ligand>
</feature>
<keyword evidence="5 9" id="KW-0547">Nucleotide-binding</keyword>
<dbReference type="PANTHER" id="PTHR23342">
    <property type="entry name" value="N-ACETYLGLUTAMATE SYNTHASE"/>
    <property type="match status" value="1"/>
</dbReference>
<reference evidence="11 12" key="1">
    <citation type="submission" date="2018-06" db="EMBL/GenBank/DDBJ databases">
        <authorList>
            <consortium name="Pathogen Informatics"/>
            <person name="Doyle S."/>
        </authorList>
    </citation>
    <scope>NUCLEOTIDE SEQUENCE [LARGE SCALE GENOMIC DNA]</scope>
    <source>
        <strain evidence="11 12">NCTC12020</strain>
    </source>
</reference>
<comment type="similarity">
    <text evidence="9">Belongs to the acetylglutamate kinase family. ArgB subfamily.</text>
</comment>
<keyword evidence="6 9" id="KW-0418">Kinase</keyword>
<feature type="domain" description="Aspartate/glutamate/uridylate kinase" evidence="10">
    <location>
        <begin position="47"/>
        <end position="295"/>
    </location>
</feature>
<evidence type="ECO:0000256" key="8">
    <source>
        <dbReference type="ARBA" id="ARBA00048141"/>
    </source>
</evidence>
<evidence type="ECO:0000256" key="5">
    <source>
        <dbReference type="ARBA" id="ARBA00022741"/>
    </source>
</evidence>
<keyword evidence="4 9" id="KW-0808">Transferase</keyword>
<dbReference type="Gene3D" id="3.40.1160.10">
    <property type="entry name" value="Acetylglutamate kinase-like"/>
    <property type="match status" value="1"/>
</dbReference>
<dbReference type="UniPathway" id="UPA00068">
    <property type="reaction ID" value="UER00107"/>
</dbReference>
<feature type="binding site" evidence="9">
    <location>
        <position position="109"/>
    </location>
    <ligand>
        <name>substrate</name>
    </ligand>
</feature>
<dbReference type="OrthoDB" id="9803155at2"/>
<evidence type="ECO:0000256" key="9">
    <source>
        <dbReference type="HAMAP-Rule" id="MF_00082"/>
    </source>
</evidence>
<dbReference type="InterPro" id="IPR001057">
    <property type="entry name" value="Glu/AcGlu_kinase"/>
</dbReference>
<proteinExistence type="inferred from homology"/>
<dbReference type="RefSeq" id="WP_115310440.1">
    <property type="nucleotide sequence ID" value="NZ_UHIO01000001.1"/>
</dbReference>
<feature type="binding site" evidence="9">
    <location>
        <begin position="87"/>
        <end position="88"/>
    </location>
    <ligand>
        <name>substrate</name>
    </ligand>
</feature>
<sequence length="317" mass="33529">MINELNDINIATVHNPAEIAAHTTLSAASKASILIEALPYIQKFAGKTMVIKYGGNAMISEELKNKVMQDIALMKCIGIRPVLVHGGGPDITDFLEKIGKTSTFVSGLRVTDAETVTIAQMVLGGKINAEIVSRLNSLGIPAIGLTGKDANLLKAHKKLAEIHEANGQTNHVDIGFVGEVTAVNTQLINDLLDNGYVPVISPIGAGKGETTYNINADYVAAEVAGALGAEKLLMLTNTKGIYTSLDDPKSFLSSIPQAEATIMIENGTIQGGMIPKVEAVLHALQCGTKRVSIIDGREPHALLLELFTNKGIGTEII</sequence>
<dbReference type="InterPro" id="IPR037528">
    <property type="entry name" value="ArgB"/>
</dbReference>
<evidence type="ECO:0000313" key="11">
    <source>
        <dbReference type="EMBL" id="SUP43680.1"/>
    </source>
</evidence>
<dbReference type="AlphaFoldDB" id="A0A380NLN8"/>
<dbReference type="InterPro" id="IPR036393">
    <property type="entry name" value="AceGlu_kinase-like_sf"/>
</dbReference>
<dbReference type="GO" id="GO:0005524">
    <property type="term" value="F:ATP binding"/>
    <property type="evidence" value="ECO:0007669"/>
    <property type="project" value="UniProtKB-UniRule"/>
</dbReference>
<dbReference type="NCBIfam" id="TIGR00761">
    <property type="entry name" value="argB"/>
    <property type="match status" value="1"/>
</dbReference>
<dbReference type="SUPFAM" id="SSF53633">
    <property type="entry name" value="Carbamate kinase-like"/>
    <property type="match status" value="1"/>
</dbReference>
<dbReference type="CDD" id="cd04250">
    <property type="entry name" value="AAK_NAGK-C"/>
    <property type="match status" value="1"/>
</dbReference>
<organism evidence="11 12">
    <name type="scientific">Veillonella criceti</name>
    <dbReference type="NCBI Taxonomy" id="103891"/>
    <lineage>
        <taxon>Bacteria</taxon>
        <taxon>Bacillati</taxon>
        <taxon>Bacillota</taxon>
        <taxon>Negativicutes</taxon>
        <taxon>Veillonellales</taxon>
        <taxon>Veillonellaceae</taxon>
        <taxon>Veillonella</taxon>
    </lineage>
</organism>
<dbReference type="FunFam" id="3.40.1160.10:FF:000004">
    <property type="entry name" value="Acetylglutamate kinase"/>
    <property type="match status" value="1"/>
</dbReference>
<protein>
    <recommendedName>
        <fullName evidence="9">Acetylglutamate kinase</fullName>
        <ecNumber evidence="9">2.7.2.8</ecNumber>
    </recommendedName>
    <alternativeName>
        <fullName evidence="9">N-acetyl-L-glutamate 5-phosphotransferase</fullName>
    </alternativeName>
    <alternativeName>
        <fullName evidence="9">NAG kinase</fullName>
        <shortName evidence="9">NAGK</shortName>
    </alternativeName>
</protein>
<evidence type="ECO:0000256" key="6">
    <source>
        <dbReference type="ARBA" id="ARBA00022777"/>
    </source>
</evidence>
<dbReference type="EMBL" id="UHIO01000001">
    <property type="protein sequence ID" value="SUP43680.1"/>
    <property type="molecule type" value="Genomic_DNA"/>
</dbReference>
<comment type="catalytic activity">
    <reaction evidence="8 9">
        <text>N-acetyl-L-glutamate + ATP = N-acetyl-L-glutamyl 5-phosphate + ADP</text>
        <dbReference type="Rhea" id="RHEA:14629"/>
        <dbReference type="ChEBI" id="CHEBI:30616"/>
        <dbReference type="ChEBI" id="CHEBI:44337"/>
        <dbReference type="ChEBI" id="CHEBI:57936"/>
        <dbReference type="ChEBI" id="CHEBI:456216"/>
        <dbReference type="EC" id="2.7.2.8"/>
    </reaction>
</comment>
<dbReference type="GO" id="GO:0005737">
    <property type="term" value="C:cytoplasm"/>
    <property type="evidence" value="ECO:0007669"/>
    <property type="project" value="UniProtKB-SubCell"/>
</dbReference>
<comment type="pathway">
    <text evidence="1 9">Amino-acid biosynthesis; L-arginine biosynthesis; N(2)-acetyl-L-ornithine from L-glutamate: step 2/4.</text>
</comment>
<keyword evidence="3 9" id="KW-0028">Amino-acid biosynthesis</keyword>
<evidence type="ECO:0000313" key="12">
    <source>
        <dbReference type="Proteomes" id="UP000255367"/>
    </source>
</evidence>
<evidence type="ECO:0000256" key="2">
    <source>
        <dbReference type="ARBA" id="ARBA00022571"/>
    </source>
</evidence>
<dbReference type="GO" id="GO:0003991">
    <property type="term" value="F:acetylglutamate kinase activity"/>
    <property type="evidence" value="ECO:0007669"/>
    <property type="project" value="UniProtKB-UniRule"/>
</dbReference>
<dbReference type="PRINTS" id="PR00474">
    <property type="entry name" value="GLU5KINASE"/>
</dbReference>
<accession>A0A380NLN8</accession>
<keyword evidence="2 9" id="KW-0055">Arginine biosynthesis</keyword>
<dbReference type="Proteomes" id="UP000255367">
    <property type="component" value="Unassembled WGS sequence"/>
</dbReference>
<dbReference type="GO" id="GO:0042450">
    <property type="term" value="P:L-arginine biosynthetic process via ornithine"/>
    <property type="evidence" value="ECO:0007669"/>
    <property type="project" value="UniProtKB-UniRule"/>
</dbReference>
<keyword evidence="7 9" id="KW-0067">ATP-binding</keyword>
<keyword evidence="12" id="KW-1185">Reference proteome</keyword>